<keyword evidence="2 5" id="KW-0812">Transmembrane</keyword>
<dbReference type="PANTHER" id="PTHR43847">
    <property type="entry name" value="BLL3993 PROTEIN"/>
    <property type="match status" value="1"/>
</dbReference>
<evidence type="ECO:0000256" key="1">
    <source>
        <dbReference type="ARBA" id="ARBA00004127"/>
    </source>
</evidence>
<feature type="transmembrane region" description="Helical" evidence="5">
    <location>
        <begin position="104"/>
        <end position="125"/>
    </location>
</feature>
<comment type="subcellular location">
    <subcellularLocation>
        <location evidence="1">Endomembrane system</location>
        <topology evidence="1">Multi-pass membrane protein</topology>
    </subcellularLocation>
</comment>
<keyword evidence="4 5" id="KW-0472">Membrane</keyword>
<proteinExistence type="predicted"/>
<dbReference type="KEGG" id="mfre:EXE63_23075"/>
<dbReference type="EMBL" id="CP038799">
    <property type="protein sequence ID" value="QIV83446.1"/>
    <property type="molecule type" value="Genomic_DNA"/>
</dbReference>
<dbReference type="Pfam" id="PF04191">
    <property type="entry name" value="PEMT"/>
    <property type="match status" value="1"/>
</dbReference>
<dbReference type="Proteomes" id="UP000501849">
    <property type="component" value="Chromosome"/>
</dbReference>
<organism evidence="6 7">
    <name type="scientific">Mycolicibacterium frederiksbergense</name>
    <dbReference type="NCBI Taxonomy" id="117567"/>
    <lineage>
        <taxon>Bacteria</taxon>
        <taxon>Bacillati</taxon>
        <taxon>Actinomycetota</taxon>
        <taxon>Actinomycetes</taxon>
        <taxon>Mycobacteriales</taxon>
        <taxon>Mycobacteriaceae</taxon>
        <taxon>Mycolicibacterium</taxon>
    </lineage>
</organism>
<name>A0A6H0S8F8_9MYCO</name>
<evidence type="ECO:0000313" key="6">
    <source>
        <dbReference type="EMBL" id="QIV83446.1"/>
    </source>
</evidence>
<feature type="transmembrane region" description="Helical" evidence="5">
    <location>
        <begin position="71"/>
        <end position="92"/>
    </location>
</feature>
<keyword evidence="6" id="KW-0489">Methyltransferase</keyword>
<dbReference type="GO" id="GO:0008168">
    <property type="term" value="F:methyltransferase activity"/>
    <property type="evidence" value="ECO:0007669"/>
    <property type="project" value="UniProtKB-KW"/>
</dbReference>
<dbReference type="GO" id="GO:0012505">
    <property type="term" value="C:endomembrane system"/>
    <property type="evidence" value="ECO:0007669"/>
    <property type="project" value="UniProtKB-SubCell"/>
</dbReference>
<gene>
    <name evidence="6" type="ORF">EXE63_23075</name>
</gene>
<dbReference type="PANTHER" id="PTHR43847:SF1">
    <property type="entry name" value="BLL3993 PROTEIN"/>
    <property type="match status" value="1"/>
</dbReference>
<evidence type="ECO:0000256" key="2">
    <source>
        <dbReference type="ARBA" id="ARBA00022692"/>
    </source>
</evidence>
<protein>
    <submittedName>
        <fullName evidence="6">Isoprenylcysteine carboxylmethyltransferase family protein</fullName>
    </submittedName>
</protein>
<evidence type="ECO:0000256" key="5">
    <source>
        <dbReference type="SAM" id="Phobius"/>
    </source>
</evidence>
<dbReference type="InterPro" id="IPR052527">
    <property type="entry name" value="Metal_cation-efflux_comp"/>
</dbReference>
<keyword evidence="7" id="KW-1185">Reference proteome</keyword>
<accession>A0A6H0S8F8</accession>
<evidence type="ECO:0000313" key="7">
    <source>
        <dbReference type="Proteomes" id="UP000501849"/>
    </source>
</evidence>
<evidence type="ECO:0000256" key="3">
    <source>
        <dbReference type="ARBA" id="ARBA00022989"/>
    </source>
</evidence>
<dbReference type="RefSeq" id="WP_168143843.1">
    <property type="nucleotide sequence ID" value="NZ_CP038799.1"/>
</dbReference>
<evidence type="ECO:0000256" key="4">
    <source>
        <dbReference type="ARBA" id="ARBA00023136"/>
    </source>
</evidence>
<reference evidence="6 7" key="1">
    <citation type="submission" date="2019-04" db="EMBL/GenBank/DDBJ databases">
        <title>Draft, Whole-Genome Sequence of the Anthracene-degrading Mycobacterium frederiksbergense LB501T, Isolated from a Polycyclic Aromatic Hydrocarbon (PAH)-Contaminated Soil.</title>
        <authorList>
            <person name="Augelletti F."/>
        </authorList>
    </citation>
    <scope>NUCLEOTIDE SEQUENCE [LARGE SCALE GENOMIC DNA]</scope>
    <source>
        <strain evidence="6 7">LB 501T</strain>
    </source>
</reference>
<dbReference type="AlphaFoldDB" id="A0A6H0S8F8"/>
<dbReference type="InterPro" id="IPR007318">
    <property type="entry name" value="Phopholipid_MeTrfase"/>
</dbReference>
<feature type="transmembrane region" description="Helical" evidence="5">
    <location>
        <begin position="31"/>
        <end position="50"/>
    </location>
</feature>
<keyword evidence="6" id="KW-0808">Transferase</keyword>
<sequence>MKLIVQTVLGLAFFIAVLFWPAGTFDYWQAWVFLAVFIATTILPSIYLAVRHPDALTRRLKAGPSAETRPAQRIIMTLTVALVVATFVLSSLDHRFGWSQVPMWLVVTGNVLVAAGLSVAQLVVMQNHYAAATVRVEADQPLVSTGLYGLVRHPMYTGAAVMMVGTPLALGSLWGLLGVAASAPVIVARIRDEEQMLTEELTGYPEYRTRVRYRLVPYLW</sequence>
<dbReference type="GO" id="GO:0032259">
    <property type="term" value="P:methylation"/>
    <property type="evidence" value="ECO:0007669"/>
    <property type="project" value="UniProtKB-KW"/>
</dbReference>
<keyword evidence="3 5" id="KW-1133">Transmembrane helix</keyword>
<dbReference type="Gene3D" id="1.20.120.1630">
    <property type="match status" value="1"/>
</dbReference>